<dbReference type="AlphaFoldDB" id="A0A563ETJ0"/>
<name>A0A563ETJ0_9PSEU</name>
<dbReference type="Gene3D" id="3.40.190.10">
    <property type="entry name" value="Periplasmic binding protein-like II"/>
    <property type="match status" value="1"/>
</dbReference>
<protein>
    <submittedName>
        <fullName evidence="1">ABC transporter substrate-binding protein</fullName>
    </submittedName>
</protein>
<evidence type="ECO:0000313" key="1">
    <source>
        <dbReference type="EMBL" id="TWP50444.1"/>
    </source>
</evidence>
<sequence>MIPITLACGRYDRTDALRTGAVRPEGVDLTYLALPPEEVFYRMLRHREFDVAELSLSSYVMNTAELVAIPVFPSRTFRHNAIYVGAASGITSPADLKGRVVGIPEYQMTAAVFIRGILAEHHDVPVDSVRYRTGGLHEPGRPEKIPLPSGVTADITPIGPAQTLARMLLDGEIDALYSARMPLPYADGDHRVRRLFADPRQVEEDYFRATGVFPIMHAVVIRRELHEQHRWLARSLYKAFEQARSSAMSTLGETNALRYSLPWLYEEVERTRRIMGEDYWPYGVDANDTVLRTFLRYSFEQGLSERQLEPRQLFASETLDGFRV</sequence>
<accession>A0A563ETJ0</accession>
<dbReference type="SUPFAM" id="SSF53850">
    <property type="entry name" value="Periplasmic binding protein-like II"/>
    <property type="match status" value="1"/>
</dbReference>
<organism evidence="1 2">
    <name type="scientific">Lentzea tibetensis</name>
    <dbReference type="NCBI Taxonomy" id="2591470"/>
    <lineage>
        <taxon>Bacteria</taxon>
        <taxon>Bacillati</taxon>
        <taxon>Actinomycetota</taxon>
        <taxon>Actinomycetes</taxon>
        <taxon>Pseudonocardiales</taxon>
        <taxon>Pseudonocardiaceae</taxon>
        <taxon>Lentzea</taxon>
    </lineage>
</organism>
<dbReference type="OrthoDB" id="3805543at2"/>
<keyword evidence="2" id="KW-1185">Reference proteome</keyword>
<dbReference type="RefSeq" id="WP_146353606.1">
    <property type="nucleotide sequence ID" value="NZ_VOBR01000012.1"/>
</dbReference>
<reference evidence="1 2" key="1">
    <citation type="submission" date="2019-07" db="EMBL/GenBank/DDBJ databases">
        <title>Lentzea xizangensis sp. nov., isolated from Qinghai-Tibetan Plateau Soils.</title>
        <authorList>
            <person name="Huang J."/>
        </authorList>
    </citation>
    <scope>NUCLEOTIDE SEQUENCE [LARGE SCALE GENOMIC DNA]</scope>
    <source>
        <strain evidence="1 2">FXJ1.1311</strain>
    </source>
</reference>
<evidence type="ECO:0000313" key="2">
    <source>
        <dbReference type="Proteomes" id="UP000316639"/>
    </source>
</evidence>
<dbReference type="EMBL" id="VOBR01000012">
    <property type="protein sequence ID" value="TWP50444.1"/>
    <property type="molecule type" value="Genomic_DNA"/>
</dbReference>
<dbReference type="Proteomes" id="UP000316639">
    <property type="component" value="Unassembled WGS sequence"/>
</dbReference>
<comment type="caution">
    <text evidence="1">The sequence shown here is derived from an EMBL/GenBank/DDBJ whole genome shotgun (WGS) entry which is preliminary data.</text>
</comment>
<gene>
    <name evidence="1" type="ORF">FKR81_19905</name>
</gene>
<proteinExistence type="predicted"/>